<name>A0A821PYS7_9NEOP</name>
<protein>
    <submittedName>
        <fullName evidence="1">Uncharacterized protein</fullName>
    </submittedName>
</protein>
<dbReference type="AlphaFoldDB" id="A0A821PYS7"/>
<evidence type="ECO:0000313" key="1">
    <source>
        <dbReference type="EMBL" id="CAF4815267.1"/>
    </source>
</evidence>
<keyword evidence="2" id="KW-1185">Reference proteome</keyword>
<accession>A0A821PYS7</accession>
<sequence length="127" mass="14084">MGQCVSRDYPGPYGFTRHYDAESLASSCNGSTKKYNPLWPPDQPGMLLLIDIPKYHRIGIANLGSQKLSIDVRIAASIGSIRSARLSNKQFEAAGYYSRHHNSGECLWRSFYQGVCALPILSSVFVL</sequence>
<evidence type="ECO:0000313" key="2">
    <source>
        <dbReference type="Proteomes" id="UP000663880"/>
    </source>
</evidence>
<organism evidence="1 2">
    <name type="scientific">Pieris macdunnoughi</name>
    <dbReference type="NCBI Taxonomy" id="345717"/>
    <lineage>
        <taxon>Eukaryota</taxon>
        <taxon>Metazoa</taxon>
        <taxon>Ecdysozoa</taxon>
        <taxon>Arthropoda</taxon>
        <taxon>Hexapoda</taxon>
        <taxon>Insecta</taxon>
        <taxon>Pterygota</taxon>
        <taxon>Neoptera</taxon>
        <taxon>Endopterygota</taxon>
        <taxon>Lepidoptera</taxon>
        <taxon>Glossata</taxon>
        <taxon>Ditrysia</taxon>
        <taxon>Papilionoidea</taxon>
        <taxon>Pieridae</taxon>
        <taxon>Pierinae</taxon>
        <taxon>Pieris</taxon>
    </lineage>
</organism>
<gene>
    <name evidence="1" type="ORF">PMACD_LOCUS4284</name>
</gene>
<proteinExistence type="predicted"/>
<dbReference type="OrthoDB" id="7468646at2759"/>
<dbReference type="EMBL" id="CAJOBZ010000007">
    <property type="protein sequence ID" value="CAF4815267.1"/>
    <property type="molecule type" value="Genomic_DNA"/>
</dbReference>
<comment type="caution">
    <text evidence="1">The sequence shown here is derived from an EMBL/GenBank/DDBJ whole genome shotgun (WGS) entry which is preliminary data.</text>
</comment>
<dbReference type="Proteomes" id="UP000663880">
    <property type="component" value="Unassembled WGS sequence"/>
</dbReference>
<reference evidence="1" key="1">
    <citation type="submission" date="2021-02" db="EMBL/GenBank/DDBJ databases">
        <authorList>
            <person name="Steward A R."/>
        </authorList>
    </citation>
    <scope>NUCLEOTIDE SEQUENCE</scope>
</reference>